<dbReference type="GO" id="GO:0008353">
    <property type="term" value="F:RNA polymerase II CTD heptapeptide repeat kinase activity"/>
    <property type="evidence" value="ECO:0007669"/>
    <property type="project" value="TreeGrafter"/>
</dbReference>
<evidence type="ECO:0000256" key="3">
    <source>
        <dbReference type="ARBA" id="ARBA00022527"/>
    </source>
</evidence>
<dbReference type="PANTHER" id="PTHR24056">
    <property type="entry name" value="CELL DIVISION PROTEIN KINASE"/>
    <property type="match status" value="1"/>
</dbReference>
<feature type="compositionally biased region" description="Polar residues" evidence="11">
    <location>
        <begin position="584"/>
        <end position="601"/>
    </location>
</feature>
<feature type="compositionally biased region" description="Basic and acidic residues" evidence="11">
    <location>
        <begin position="638"/>
        <end position="651"/>
    </location>
</feature>
<dbReference type="OrthoDB" id="204883at2759"/>
<feature type="compositionally biased region" description="Basic residues" evidence="11">
    <location>
        <begin position="277"/>
        <end position="289"/>
    </location>
</feature>
<evidence type="ECO:0000313" key="14">
    <source>
        <dbReference type="Proteomes" id="UP001149165"/>
    </source>
</evidence>
<dbReference type="PROSITE" id="PS00108">
    <property type="entry name" value="PROTEIN_KINASE_ST"/>
    <property type="match status" value="1"/>
</dbReference>
<reference evidence="13" key="2">
    <citation type="journal article" date="2023" name="IMA Fungus">
        <title>Comparative genomic study of the Penicillium genus elucidates a diverse pangenome and 15 lateral gene transfer events.</title>
        <authorList>
            <person name="Petersen C."/>
            <person name="Sorensen T."/>
            <person name="Nielsen M.R."/>
            <person name="Sondergaard T.E."/>
            <person name="Sorensen J.L."/>
            <person name="Fitzpatrick D.A."/>
            <person name="Frisvad J.C."/>
            <person name="Nielsen K.L."/>
        </authorList>
    </citation>
    <scope>NUCLEOTIDE SEQUENCE</scope>
    <source>
        <strain evidence="13">IBT 30069</strain>
    </source>
</reference>
<dbReference type="InterPro" id="IPR050108">
    <property type="entry name" value="CDK"/>
</dbReference>
<feature type="compositionally biased region" description="Basic and acidic residues" evidence="11">
    <location>
        <begin position="717"/>
        <end position="774"/>
    </location>
</feature>
<feature type="compositionally biased region" description="Basic residues" evidence="11">
    <location>
        <begin position="338"/>
        <end position="347"/>
    </location>
</feature>
<dbReference type="PROSITE" id="PS00107">
    <property type="entry name" value="PROTEIN_KINASE_ATP"/>
    <property type="match status" value="1"/>
</dbReference>
<accession>A0A9W9FY88</accession>
<dbReference type="Pfam" id="PF00069">
    <property type="entry name" value="Pkinase"/>
    <property type="match status" value="1"/>
</dbReference>
<dbReference type="InterPro" id="IPR011009">
    <property type="entry name" value="Kinase-like_dom_sf"/>
</dbReference>
<feature type="compositionally biased region" description="Basic and acidic residues" evidence="11">
    <location>
        <begin position="620"/>
        <end position="629"/>
    </location>
</feature>
<evidence type="ECO:0000256" key="4">
    <source>
        <dbReference type="ARBA" id="ARBA00022679"/>
    </source>
</evidence>
<dbReference type="GO" id="GO:0004693">
    <property type="term" value="F:cyclin-dependent protein serine/threonine kinase activity"/>
    <property type="evidence" value="ECO:0007669"/>
    <property type="project" value="UniProtKB-EC"/>
</dbReference>
<dbReference type="PROSITE" id="PS50011">
    <property type="entry name" value="PROTEIN_KINASE_DOM"/>
    <property type="match status" value="1"/>
</dbReference>
<feature type="compositionally biased region" description="Polar residues" evidence="11">
    <location>
        <begin position="610"/>
        <end position="619"/>
    </location>
</feature>
<dbReference type="SUPFAM" id="SSF56112">
    <property type="entry name" value="Protein kinase-like (PK-like)"/>
    <property type="match status" value="1"/>
</dbReference>
<feature type="compositionally biased region" description="Basic and acidic residues" evidence="11">
    <location>
        <begin position="678"/>
        <end position="697"/>
    </location>
</feature>
<evidence type="ECO:0000256" key="10">
    <source>
        <dbReference type="PROSITE-ProRule" id="PRU10141"/>
    </source>
</evidence>
<comment type="catalytic activity">
    <reaction evidence="9">
        <text>L-seryl-[protein] + ATP = O-phospho-L-seryl-[protein] + ADP + H(+)</text>
        <dbReference type="Rhea" id="RHEA:17989"/>
        <dbReference type="Rhea" id="RHEA-COMP:9863"/>
        <dbReference type="Rhea" id="RHEA-COMP:11604"/>
        <dbReference type="ChEBI" id="CHEBI:15378"/>
        <dbReference type="ChEBI" id="CHEBI:29999"/>
        <dbReference type="ChEBI" id="CHEBI:30616"/>
        <dbReference type="ChEBI" id="CHEBI:83421"/>
        <dbReference type="ChEBI" id="CHEBI:456216"/>
        <dbReference type="EC" id="2.7.11.22"/>
    </reaction>
</comment>
<feature type="region of interest" description="Disordered" evidence="11">
    <location>
        <begin position="1136"/>
        <end position="1167"/>
    </location>
</feature>
<dbReference type="FunFam" id="3.30.200.20:FF:000270">
    <property type="entry name" value="Serine/threonine-protein kinase bur1"/>
    <property type="match status" value="1"/>
</dbReference>
<feature type="compositionally biased region" description="Basic and acidic residues" evidence="11">
    <location>
        <begin position="102"/>
        <end position="132"/>
    </location>
</feature>
<keyword evidence="4" id="KW-0808">Transferase</keyword>
<sequence length="1167" mass="131951">MLVERAEIPVPLLINLAVIGKTTTPGRLLPKTQKNFRLNERDHTQTAPLSAIHRNFGRVDSALPPGSPGPFYLHTPAPDAAGHVFMAGSRRSPVLRDQWSGDPDRESRPRDNNRGRGSHRDRGRYRNRDRGRGPRPNGRRFDYPPRSPPISGRVSHFGPDSSIAPNDPAIDRSPPRGSPGPSPGLYNNRRSDQNRPPPSGDWSSHPSGPLERDGPGFRRDDSPSGPPSKRKRTRSPSPRGTRGQFPPRRPSFAKHGDRRDRSPGYKNRGGRFPGRGGPRRRSPRRGRERRGRDRGRPDFQRPGRSRSPVRGRGHLKSPDRRSRTPSVGGYSDRDSRYRSRSVSRHSGRSAASRASSFSSRIRGDDGTTLNRPAQYAVDDSTLAPSPRPIPSFDDSQVGRSGDEPDIARDTFSTHPSRQLDIRNKQRRPSRSHIDNHQYSKSPHFTPASSHRGSPPPTSPRSGGRGGWNGQPTYSGPGQSPPHRNDDYYYSQNIPTGPYSQTHQGFDRPPNHHAQTPHGAPPYRGGSSGHRGNRTPQGPSRRYSGPGPQQYSNGPMHRGGRGHFNNSQWTSRGRGGHQSPRPLHSQGSRTPSSRQQSVNDPQSPEPFDNLINLQSSNNRGSGREDVRGTADFEGSDGQNDSRDMPPPAHEEEPATPADKGGKFSFALKAKTTPASAPKPKPDLAQRMQVREPTPRAHPPDAPSPRNRLTNGPLPTFKPEPRFDRRDRGRDRRNTRNPRDFHDSRDRRDDRRFEQRRDGRRGDRQPDFRQDRRREFSPPPPPPPRESPRQAPKQKKILTRFKPRPTLPDQYASVDSVYYRKPGNESVIGAGTYGKVFKGIHVFTKREVALKKIRMEGEKDGFPVTAVREIKLLQHLRSHNVVSLLEVMVERNECFMVFEYLSHDLTGLINHPGFSLSLAHKKDLAKQMFEGLNFLHHRGVLHRDIKAANILISNQGLLKFADFGLARFFSKSRQLDYTNRVITIWYRPPELLLGETRYGPAVDVWSAACVCMEMFTKKAVFPGDGGEISQLEKLYESLGTPTRTEWADFVEMPWFQLMRTHERKKRVFEDTYRDILTPAALDMISSVFQYDPTKRPSAEQVLQHPYFLSEEPAPMQATELEFVQGDWHEFESKALRKEARRVEAQNQKDRDKRKAENPSDRDSKRARPV</sequence>
<keyword evidence="3" id="KW-0723">Serine/threonine-protein kinase</keyword>
<dbReference type="GO" id="GO:0008024">
    <property type="term" value="C:cyclin/CDK positive transcription elongation factor complex"/>
    <property type="evidence" value="ECO:0007669"/>
    <property type="project" value="TreeGrafter"/>
</dbReference>
<feature type="compositionally biased region" description="Polar residues" evidence="11">
    <location>
        <begin position="489"/>
        <end position="503"/>
    </location>
</feature>
<dbReference type="EMBL" id="JAPQKH010000003">
    <property type="protein sequence ID" value="KAJ5108621.1"/>
    <property type="molecule type" value="Genomic_DNA"/>
</dbReference>
<evidence type="ECO:0000256" key="5">
    <source>
        <dbReference type="ARBA" id="ARBA00022741"/>
    </source>
</evidence>
<keyword evidence="6" id="KW-0418">Kinase</keyword>
<proteinExistence type="inferred from homology"/>
<dbReference type="InterPro" id="IPR000719">
    <property type="entry name" value="Prot_kinase_dom"/>
</dbReference>
<feature type="domain" description="Protein kinase" evidence="12">
    <location>
        <begin position="820"/>
        <end position="1105"/>
    </location>
</feature>
<evidence type="ECO:0000256" key="6">
    <source>
        <dbReference type="ARBA" id="ARBA00022777"/>
    </source>
</evidence>
<feature type="region of interest" description="Disordered" evidence="11">
    <location>
        <begin position="92"/>
        <end position="806"/>
    </location>
</feature>
<evidence type="ECO:0000259" key="12">
    <source>
        <dbReference type="PROSITE" id="PS50011"/>
    </source>
</evidence>
<dbReference type="GO" id="GO:0032968">
    <property type="term" value="P:positive regulation of transcription elongation by RNA polymerase II"/>
    <property type="evidence" value="ECO:0007669"/>
    <property type="project" value="TreeGrafter"/>
</dbReference>
<dbReference type="Gene3D" id="1.10.510.10">
    <property type="entry name" value="Transferase(Phosphotransferase) domain 1"/>
    <property type="match status" value="1"/>
</dbReference>
<dbReference type="GO" id="GO:0030332">
    <property type="term" value="F:cyclin binding"/>
    <property type="evidence" value="ECO:0007669"/>
    <property type="project" value="TreeGrafter"/>
</dbReference>
<gene>
    <name evidence="13" type="ORF">N7456_005296</name>
</gene>
<feature type="compositionally biased region" description="Basic and acidic residues" evidence="11">
    <location>
        <begin position="290"/>
        <end position="301"/>
    </location>
</feature>
<reference evidence="13" key="1">
    <citation type="submission" date="2022-11" db="EMBL/GenBank/DDBJ databases">
        <authorList>
            <person name="Petersen C."/>
        </authorList>
    </citation>
    <scope>NUCLEOTIDE SEQUENCE</scope>
    <source>
        <strain evidence="13">IBT 30069</strain>
    </source>
</reference>
<evidence type="ECO:0000256" key="8">
    <source>
        <dbReference type="ARBA" id="ARBA00047811"/>
    </source>
</evidence>
<feature type="compositionally biased region" description="Low complexity" evidence="11">
    <location>
        <begin position="348"/>
        <end position="360"/>
    </location>
</feature>
<comment type="similarity">
    <text evidence="1">Belongs to the protein kinase superfamily. CMGC Ser/Thr protein kinase family. CDC2/CDKX subfamily.</text>
</comment>
<dbReference type="EC" id="2.7.11.22" evidence="2"/>
<evidence type="ECO:0000256" key="7">
    <source>
        <dbReference type="ARBA" id="ARBA00022840"/>
    </source>
</evidence>
<dbReference type="GO" id="GO:0005524">
    <property type="term" value="F:ATP binding"/>
    <property type="evidence" value="ECO:0007669"/>
    <property type="project" value="UniProtKB-UniRule"/>
</dbReference>
<evidence type="ECO:0000313" key="13">
    <source>
        <dbReference type="EMBL" id="KAJ5108621.1"/>
    </source>
</evidence>
<feature type="compositionally biased region" description="Basic and acidic residues" evidence="11">
    <location>
        <begin position="210"/>
        <end position="222"/>
    </location>
</feature>
<feature type="compositionally biased region" description="Basic residues" evidence="11">
    <location>
        <begin position="303"/>
        <end position="315"/>
    </location>
</feature>
<feature type="compositionally biased region" description="Low complexity" evidence="11">
    <location>
        <begin position="665"/>
        <end position="676"/>
    </location>
</feature>
<feature type="binding site" evidence="10">
    <location>
        <position position="849"/>
    </location>
    <ligand>
        <name>ATP</name>
        <dbReference type="ChEBI" id="CHEBI:30616"/>
    </ligand>
</feature>
<keyword evidence="7 10" id="KW-0067">ATP-binding</keyword>
<evidence type="ECO:0000256" key="9">
    <source>
        <dbReference type="ARBA" id="ARBA00048367"/>
    </source>
</evidence>
<evidence type="ECO:0000256" key="2">
    <source>
        <dbReference type="ARBA" id="ARBA00012425"/>
    </source>
</evidence>
<organism evidence="13 14">
    <name type="scientific">Penicillium angulare</name>
    <dbReference type="NCBI Taxonomy" id="116970"/>
    <lineage>
        <taxon>Eukaryota</taxon>
        <taxon>Fungi</taxon>
        <taxon>Dikarya</taxon>
        <taxon>Ascomycota</taxon>
        <taxon>Pezizomycotina</taxon>
        <taxon>Eurotiomycetes</taxon>
        <taxon>Eurotiomycetidae</taxon>
        <taxon>Eurotiales</taxon>
        <taxon>Aspergillaceae</taxon>
        <taxon>Penicillium</taxon>
    </lineage>
</organism>
<dbReference type="FunFam" id="1.10.510.10:FF:000440">
    <property type="entry name" value="Serine/threonine-protein kinase bur1"/>
    <property type="match status" value="1"/>
</dbReference>
<evidence type="ECO:0000256" key="1">
    <source>
        <dbReference type="ARBA" id="ARBA00006485"/>
    </source>
</evidence>
<evidence type="ECO:0000256" key="11">
    <source>
        <dbReference type="SAM" id="MobiDB-lite"/>
    </source>
</evidence>
<dbReference type="CDD" id="cd07840">
    <property type="entry name" value="STKc_CDK9_like"/>
    <property type="match status" value="1"/>
</dbReference>
<protein>
    <recommendedName>
        <fullName evidence="2">cyclin-dependent kinase</fullName>
        <ecNumber evidence="2">2.7.11.22</ecNumber>
    </recommendedName>
</protein>
<comment type="caution">
    <text evidence="13">The sequence shown here is derived from an EMBL/GenBank/DDBJ whole genome shotgun (WGS) entry which is preliminary data.</text>
</comment>
<dbReference type="InterPro" id="IPR008271">
    <property type="entry name" value="Ser/Thr_kinase_AS"/>
</dbReference>
<keyword evidence="5 10" id="KW-0547">Nucleotide-binding</keyword>
<keyword evidence="14" id="KW-1185">Reference proteome</keyword>
<feature type="compositionally biased region" description="Basic and acidic residues" evidence="11">
    <location>
        <begin position="254"/>
        <end position="263"/>
    </location>
</feature>
<dbReference type="Proteomes" id="UP001149165">
    <property type="component" value="Unassembled WGS sequence"/>
</dbReference>
<dbReference type="PANTHER" id="PTHR24056:SF546">
    <property type="entry name" value="CYCLIN-DEPENDENT KINASE 12"/>
    <property type="match status" value="1"/>
</dbReference>
<dbReference type="SMART" id="SM00220">
    <property type="entry name" value="S_TKc"/>
    <property type="match status" value="1"/>
</dbReference>
<name>A0A9W9FY88_9EURO</name>
<dbReference type="Gene3D" id="3.30.200.20">
    <property type="entry name" value="Phosphorylase Kinase, domain 1"/>
    <property type="match status" value="1"/>
</dbReference>
<dbReference type="InterPro" id="IPR017441">
    <property type="entry name" value="Protein_kinase_ATP_BS"/>
</dbReference>
<feature type="compositionally biased region" description="Basic residues" evidence="11">
    <location>
        <begin position="790"/>
        <end position="801"/>
    </location>
</feature>
<comment type="catalytic activity">
    <reaction evidence="8">
        <text>L-threonyl-[protein] + ATP = O-phospho-L-threonyl-[protein] + ADP + H(+)</text>
        <dbReference type="Rhea" id="RHEA:46608"/>
        <dbReference type="Rhea" id="RHEA-COMP:11060"/>
        <dbReference type="Rhea" id="RHEA-COMP:11605"/>
        <dbReference type="ChEBI" id="CHEBI:15378"/>
        <dbReference type="ChEBI" id="CHEBI:30013"/>
        <dbReference type="ChEBI" id="CHEBI:30616"/>
        <dbReference type="ChEBI" id="CHEBI:61977"/>
        <dbReference type="ChEBI" id="CHEBI:456216"/>
        <dbReference type="EC" id="2.7.11.22"/>
    </reaction>
</comment>
<dbReference type="AlphaFoldDB" id="A0A9W9FY88"/>